<feature type="domain" description="ABC transporter" evidence="5">
    <location>
        <begin position="6"/>
        <end position="259"/>
    </location>
</feature>
<dbReference type="OrthoDB" id="5592724at2"/>
<dbReference type="FunFam" id="3.40.50.300:FF:000011">
    <property type="entry name" value="Putative ABC transporter ATP-binding component"/>
    <property type="match status" value="1"/>
</dbReference>
<evidence type="ECO:0000256" key="4">
    <source>
        <dbReference type="SAM" id="MobiDB-lite"/>
    </source>
</evidence>
<evidence type="ECO:0000256" key="2">
    <source>
        <dbReference type="ARBA" id="ARBA00022741"/>
    </source>
</evidence>
<dbReference type="InterPro" id="IPR017871">
    <property type="entry name" value="ABC_transporter-like_CS"/>
</dbReference>
<dbReference type="PROSITE" id="PS00211">
    <property type="entry name" value="ABC_TRANSPORTER_1"/>
    <property type="match status" value="1"/>
</dbReference>
<sequence>MPAAPLVANDLVRTLGTRRVLDGVCLVAAPGQRIGLIGENGAGKSTLLRLLAGVDQPDAGTVVRPPDLGYLPQELPFDPDATLADVIANALRDDRELLAMLDQVSAELAVEETPARLTQYAELLARAEDRAAWDADRRAELVLAGLGLGEIPPDRRLGGMSGGQRARLLLGALLVRRPTALLLDEPTNHLDDAAAEFLEEQLRGTRGVVVAASHDRAFLDAVCTDVVDLDPAIDGPTRYGGNYTAYHGEKLAERDRWRRRYAEEQAELTELREAAETKAHHVALGREPRDNEKMGYGHRKGRVQSQESRRTRNAARRVADLERTQVPRPPEPLRFHPKSLATLESIDGGPLVAVRGIEVPGRLVLDRLDVSPTDRLLVTGPNGAGKSTLLAVLAGRLQPRGEVRREPGVTVRRLAQETRFGRPERTAVRTYELAVGIEQAAAVPLRSLGLLAPEDLRKRVGELSIGQRRRLALALLLADPPHLLVLDEPTNHLSPALADDLEAAFGTTPGALVLASHDRRLRSTWTGRELHLEP</sequence>
<dbReference type="Pfam" id="PF00005">
    <property type="entry name" value="ABC_tran"/>
    <property type="match status" value="2"/>
</dbReference>
<dbReference type="RefSeq" id="WP_145813765.1">
    <property type="nucleotide sequence ID" value="NZ_VIVK01000002.1"/>
</dbReference>
<keyword evidence="7" id="KW-1185">Reference proteome</keyword>
<feature type="region of interest" description="Disordered" evidence="4">
    <location>
        <begin position="284"/>
        <end position="334"/>
    </location>
</feature>
<dbReference type="GO" id="GO:0016887">
    <property type="term" value="F:ATP hydrolysis activity"/>
    <property type="evidence" value="ECO:0007669"/>
    <property type="project" value="InterPro"/>
</dbReference>
<dbReference type="SUPFAM" id="SSF52540">
    <property type="entry name" value="P-loop containing nucleoside triphosphate hydrolases"/>
    <property type="match status" value="2"/>
</dbReference>
<dbReference type="PANTHER" id="PTHR19211:SF14">
    <property type="entry name" value="ATP-BINDING CASSETTE SUB-FAMILY F MEMBER 1"/>
    <property type="match status" value="1"/>
</dbReference>
<dbReference type="SMART" id="SM00382">
    <property type="entry name" value="AAA"/>
    <property type="match status" value="2"/>
</dbReference>
<accession>A0A561B841</accession>
<evidence type="ECO:0000313" key="7">
    <source>
        <dbReference type="Proteomes" id="UP000318380"/>
    </source>
</evidence>
<evidence type="ECO:0000256" key="1">
    <source>
        <dbReference type="ARBA" id="ARBA00022737"/>
    </source>
</evidence>
<reference evidence="6 7" key="1">
    <citation type="submission" date="2019-06" db="EMBL/GenBank/DDBJ databases">
        <title>Sequencing the genomes of 1000 actinobacteria strains.</title>
        <authorList>
            <person name="Klenk H.-P."/>
        </authorList>
    </citation>
    <scope>NUCLEOTIDE SEQUENCE [LARGE SCALE GENOMIC DNA]</scope>
    <source>
        <strain evidence="6 7">DSM 24683</strain>
    </source>
</reference>
<organism evidence="6 7">
    <name type="scientific">Kribbella amoyensis</name>
    <dbReference type="NCBI Taxonomy" id="996641"/>
    <lineage>
        <taxon>Bacteria</taxon>
        <taxon>Bacillati</taxon>
        <taxon>Actinomycetota</taxon>
        <taxon>Actinomycetes</taxon>
        <taxon>Propionibacteriales</taxon>
        <taxon>Kribbellaceae</taxon>
        <taxon>Kribbella</taxon>
    </lineage>
</organism>
<keyword evidence="1" id="KW-0677">Repeat</keyword>
<proteinExistence type="predicted"/>
<dbReference type="PROSITE" id="PS50893">
    <property type="entry name" value="ABC_TRANSPORTER_2"/>
    <property type="match status" value="1"/>
</dbReference>
<gene>
    <name evidence="6" type="ORF">FB561_6448</name>
</gene>
<dbReference type="Gene3D" id="3.40.50.300">
    <property type="entry name" value="P-loop containing nucleotide triphosphate hydrolases"/>
    <property type="match status" value="2"/>
</dbReference>
<dbReference type="PANTHER" id="PTHR19211">
    <property type="entry name" value="ATP-BINDING TRANSPORT PROTEIN-RELATED"/>
    <property type="match status" value="1"/>
</dbReference>
<evidence type="ECO:0000256" key="3">
    <source>
        <dbReference type="ARBA" id="ARBA00022840"/>
    </source>
</evidence>
<comment type="caution">
    <text evidence="6">The sequence shown here is derived from an EMBL/GenBank/DDBJ whole genome shotgun (WGS) entry which is preliminary data.</text>
</comment>
<keyword evidence="2" id="KW-0547">Nucleotide-binding</keyword>
<dbReference type="InterPro" id="IPR027417">
    <property type="entry name" value="P-loop_NTPase"/>
</dbReference>
<dbReference type="InterPro" id="IPR003439">
    <property type="entry name" value="ABC_transporter-like_ATP-bd"/>
</dbReference>
<feature type="compositionally biased region" description="Basic and acidic residues" evidence="4">
    <location>
        <begin position="284"/>
        <end position="295"/>
    </location>
</feature>
<dbReference type="InterPro" id="IPR050611">
    <property type="entry name" value="ABCF"/>
</dbReference>
<evidence type="ECO:0000313" key="6">
    <source>
        <dbReference type="EMBL" id="TWD75013.1"/>
    </source>
</evidence>
<name>A0A561B841_9ACTN</name>
<dbReference type="GO" id="GO:0005524">
    <property type="term" value="F:ATP binding"/>
    <property type="evidence" value="ECO:0007669"/>
    <property type="project" value="UniProtKB-KW"/>
</dbReference>
<protein>
    <submittedName>
        <fullName evidence="6">Macrolide transport system ATP-binding/permease protein</fullName>
    </submittedName>
</protein>
<dbReference type="InterPro" id="IPR003593">
    <property type="entry name" value="AAA+_ATPase"/>
</dbReference>
<dbReference type="EMBL" id="VIVK01000002">
    <property type="protein sequence ID" value="TWD75013.1"/>
    <property type="molecule type" value="Genomic_DNA"/>
</dbReference>
<evidence type="ECO:0000259" key="5">
    <source>
        <dbReference type="PROSITE" id="PS50893"/>
    </source>
</evidence>
<dbReference type="Proteomes" id="UP000318380">
    <property type="component" value="Unassembled WGS sequence"/>
</dbReference>
<dbReference type="AlphaFoldDB" id="A0A561B841"/>
<keyword evidence="3 6" id="KW-0067">ATP-binding</keyword>